<evidence type="ECO:0000256" key="2">
    <source>
        <dbReference type="RuleBase" id="RU363034"/>
    </source>
</evidence>
<organism evidence="5 6">
    <name type="scientific">Strongyloides papillosus</name>
    <name type="common">Intestinal threadworm</name>
    <dbReference type="NCBI Taxonomy" id="174720"/>
    <lineage>
        <taxon>Eukaryota</taxon>
        <taxon>Metazoa</taxon>
        <taxon>Ecdysozoa</taxon>
        <taxon>Nematoda</taxon>
        <taxon>Chromadorea</taxon>
        <taxon>Rhabditida</taxon>
        <taxon>Tylenchina</taxon>
        <taxon>Panagrolaimomorpha</taxon>
        <taxon>Strongyloidoidea</taxon>
        <taxon>Strongyloididae</taxon>
        <taxon>Strongyloides</taxon>
    </lineage>
</organism>
<dbReference type="Proteomes" id="UP000046392">
    <property type="component" value="Unplaced"/>
</dbReference>
<dbReference type="SUPFAM" id="SSF50494">
    <property type="entry name" value="Trypsin-like serine proteases"/>
    <property type="match status" value="1"/>
</dbReference>
<keyword evidence="1" id="KW-1015">Disulfide bond</keyword>
<dbReference type="Gene3D" id="2.40.10.10">
    <property type="entry name" value="Trypsin-like serine proteases"/>
    <property type="match status" value="2"/>
</dbReference>
<dbReference type="PANTHER" id="PTHR24260:SF136">
    <property type="entry name" value="GH08193P-RELATED"/>
    <property type="match status" value="1"/>
</dbReference>
<dbReference type="InterPro" id="IPR009003">
    <property type="entry name" value="Peptidase_S1_PA"/>
</dbReference>
<evidence type="ECO:0000256" key="3">
    <source>
        <dbReference type="SAM" id="SignalP"/>
    </source>
</evidence>
<dbReference type="InterPro" id="IPR001314">
    <property type="entry name" value="Peptidase_S1A"/>
</dbReference>
<keyword evidence="3" id="KW-0732">Signal</keyword>
<dbReference type="Pfam" id="PF00089">
    <property type="entry name" value="Trypsin"/>
    <property type="match status" value="1"/>
</dbReference>
<reference evidence="6" key="1">
    <citation type="submission" date="2017-02" db="UniProtKB">
        <authorList>
            <consortium name="WormBaseParasite"/>
        </authorList>
    </citation>
    <scope>IDENTIFICATION</scope>
</reference>
<dbReference type="AlphaFoldDB" id="A0A0N5BTA2"/>
<dbReference type="GO" id="GO:0004252">
    <property type="term" value="F:serine-type endopeptidase activity"/>
    <property type="evidence" value="ECO:0007669"/>
    <property type="project" value="InterPro"/>
</dbReference>
<keyword evidence="2" id="KW-0645">Protease</keyword>
<keyword evidence="2" id="KW-0378">Hydrolase</keyword>
<evidence type="ECO:0000259" key="4">
    <source>
        <dbReference type="PROSITE" id="PS50240"/>
    </source>
</evidence>
<name>A0A0N5BTA2_STREA</name>
<dbReference type="InterPro" id="IPR033116">
    <property type="entry name" value="TRYPSIN_SER"/>
</dbReference>
<keyword evidence="2" id="KW-0720">Serine protease</keyword>
<dbReference type="WBParaSite" id="SPAL_0000908900.1">
    <property type="protein sequence ID" value="SPAL_0000908900.1"/>
    <property type="gene ID" value="SPAL_0000908900"/>
</dbReference>
<dbReference type="STRING" id="174720.A0A0N5BTA2"/>
<dbReference type="InterPro" id="IPR043504">
    <property type="entry name" value="Peptidase_S1_PA_chymotrypsin"/>
</dbReference>
<feature type="domain" description="Peptidase S1" evidence="4">
    <location>
        <begin position="17"/>
        <end position="278"/>
    </location>
</feature>
<evidence type="ECO:0000313" key="5">
    <source>
        <dbReference type="Proteomes" id="UP000046392"/>
    </source>
</evidence>
<evidence type="ECO:0000256" key="1">
    <source>
        <dbReference type="ARBA" id="ARBA00023157"/>
    </source>
</evidence>
<dbReference type="InterPro" id="IPR001254">
    <property type="entry name" value="Trypsin_dom"/>
</dbReference>
<dbReference type="FunFam" id="2.40.10.10:FF:000068">
    <property type="entry name" value="transmembrane protease serine 2"/>
    <property type="match status" value="1"/>
</dbReference>
<keyword evidence="5" id="KW-1185">Reference proteome</keyword>
<dbReference type="PRINTS" id="PR00722">
    <property type="entry name" value="CHYMOTRYPSIN"/>
</dbReference>
<feature type="signal peptide" evidence="3">
    <location>
        <begin position="1"/>
        <end position="16"/>
    </location>
</feature>
<protein>
    <submittedName>
        <fullName evidence="6">Peptidase S1 domain-containing protein</fullName>
    </submittedName>
</protein>
<dbReference type="InterPro" id="IPR051333">
    <property type="entry name" value="CLIP_Serine_Protease"/>
</dbReference>
<dbReference type="PANTHER" id="PTHR24260">
    <property type="match status" value="1"/>
</dbReference>
<dbReference type="PROSITE" id="PS00134">
    <property type="entry name" value="TRYPSIN_HIS"/>
    <property type="match status" value="1"/>
</dbReference>
<dbReference type="SMART" id="SM00020">
    <property type="entry name" value="Tryp_SPc"/>
    <property type="match status" value="1"/>
</dbReference>
<dbReference type="PROSITE" id="PS00135">
    <property type="entry name" value="TRYPSIN_SER"/>
    <property type="match status" value="1"/>
</dbReference>
<sequence>MLFFLLIVVLPSIISCWSVSLLNQVYDYDVALIYYNPDPFTNLRCTGLLVAPNIILTAAHCFENNYGSPIDPSHVKVYLGLKTVNDNNLKRAQQDVKKVIVHENYHFTYSENDIGVIILQKSVPDFCGKPHYAIAPPLNAMKTKGYFNLKSLPSYDNCFFMGWGSPHISIENNVLNKKQIKNLIMRNDISTQRARKQSMLFSNIVSSRDSPCNGDSGGPIICRYIVGNIPYNYVVGVISEASSSAPPDATPQQFCDNTDLMFGSSVGLHSMWLYEKIEYYRDSQPC</sequence>
<dbReference type="PROSITE" id="PS50240">
    <property type="entry name" value="TRYPSIN_DOM"/>
    <property type="match status" value="1"/>
</dbReference>
<evidence type="ECO:0000313" key="6">
    <source>
        <dbReference type="WBParaSite" id="SPAL_0000908900.1"/>
    </source>
</evidence>
<dbReference type="InterPro" id="IPR018114">
    <property type="entry name" value="TRYPSIN_HIS"/>
</dbReference>
<accession>A0A0N5BTA2</accession>
<proteinExistence type="predicted"/>
<dbReference type="GO" id="GO:0006508">
    <property type="term" value="P:proteolysis"/>
    <property type="evidence" value="ECO:0007669"/>
    <property type="project" value="UniProtKB-KW"/>
</dbReference>
<feature type="chain" id="PRO_5005894826" evidence="3">
    <location>
        <begin position="17"/>
        <end position="286"/>
    </location>
</feature>